<name>A0ABW3WJY4_9RHOO</name>
<dbReference type="EMBL" id="JBHTMC010000027">
    <property type="protein sequence ID" value="MFD1265068.1"/>
    <property type="molecule type" value="Genomic_DNA"/>
</dbReference>
<comment type="caution">
    <text evidence="1">The sequence shown here is derived from an EMBL/GenBank/DDBJ whole genome shotgun (WGS) entry which is preliminary data.</text>
</comment>
<protein>
    <submittedName>
        <fullName evidence="1">Uncharacterized protein</fullName>
    </submittedName>
</protein>
<reference evidence="2" key="1">
    <citation type="journal article" date="2019" name="Int. J. Syst. Evol. Microbiol.">
        <title>The Global Catalogue of Microorganisms (GCM) 10K type strain sequencing project: providing services to taxonomists for standard genome sequencing and annotation.</title>
        <authorList>
            <consortium name="The Broad Institute Genomics Platform"/>
            <consortium name="The Broad Institute Genome Sequencing Center for Infectious Disease"/>
            <person name="Wu L."/>
            <person name="Ma J."/>
        </authorList>
    </citation>
    <scope>NUCLEOTIDE SEQUENCE [LARGE SCALE GENOMIC DNA]</scope>
    <source>
        <strain evidence="2">CCUG 48884</strain>
    </source>
</reference>
<evidence type="ECO:0000313" key="1">
    <source>
        <dbReference type="EMBL" id="MFD1265068.1"/>
    </source>
</evidence>
<evidence type="ECO:0000313" key="2">
    <source>
        <dbReference type="Proteomes" id="UP001597158"/>
    </source>
</evidence>
<dbReference type="Proteomes" id="UP001597158">
    <property type="component" value="Unassembled WGS sequence"/>
</dbReference>
<gene>
    <name evidence="1" type="ORF">ACFQ4M_15945</name>
</gene>
<sequence length="265" mass="28620">MAMTPGTPMIWTGQGPVQIGTFDLVRGRPDQAYLVDVYRVGCGNSSLTTNVTRETRDLRETCSGQRMTLKQFETGKQMAVSLSMFQFSGRSLAAALFGEALVKAPGTVTGEVLPQLAAGDYFNLRYPKASSIVISDGADPTPATYVEGTHYAVEDAAHARLRLLAHPAGHVEPLAVDYAYGESVNIRAFSKTNVERGLIFNGVNQDGQRARLIIPRTSLALDGDFGWIAEEEATLTLSGQALFVSELESDDDYGGFARVTLFDNA</sequence>
<keyword evidence="2" id="KW-1185">Reference proteome</keyword>
<dbReference type="RefSeq" id="WP_002928431.1">
    <property type="nucleotide sequence ID" value="NZ_JARQZE010000001.1"/>
</dbReference>
<proteinExistence type="predicted"/>
<organism evidence="1 2">
    <name type="scientific">Thauera mechernichensis</name>
    <dbReference type="NCBI Taxonomy" id="82788"/>
    <lineage>
        <taxon>Bacteria</taxon>
        <taxon>Pseudomonadati</taxon>
        <taxon>Pseudomonadota</taxon>
        <taxon>Betaproteobacteria</taxon>
        <taxon>Rhodocyclales</taxon>
        <taxon>Zoogloeaceae</taxon>
        <taxon>Thauera</taxon>
    </lineage>
</organism>
<accession>A0ABW3WJY4</accession>